<comment type="similarity">
    <text evidence="1">Belongs to the hcp beta-lactamase family.</text>
</comment>
<dbReference type="Proteomes" id="UP000695007">
    <property type="component" value="Unplaced"/>
</dbReference>
<dbReference type="CTD" id="65260"/>
<organism evidence="3 4">
    <name type="scientific">Ceratosolen solmsi marchali</name>
    <dbReference type="NCBI Taxonomy" id="326594"/>
    <lineage>
        <taxon>Eukaryota</taxon>
        <taxon>Metazoa</taxon>
        <taxon>Ecdysozoa</taxon>
        <taxon>Arthropoda</taxon>
        <taxon>Hexapoda</taxon>
        <taxon>Insecta</taxon>
        <taxon>Pterygota</taxon>
        <taxon>Neoptera</taxon>
        <taxon>Endopterygota</taxon>
        <taxon>Hymenoptera</taxon>
        <taxon>Apocrita</taxon>
        <taxon>Proctotrupomorpha</taxon>
        <taxon>Chalcidoidea</taxon>
        <taxon>Agaonidae</taxon>
        <taxon>Agaoninae</taxon>
        <taxon>Ceratosolen</taxon>
    </lineage>
</organism>
<dbReference type="InterPro" id="IPR011990">
    <property type="entry name" value="TPR-like_helical_dom_sf"/>
</dbReference>
<dbReference type="GO" id="GO:0005758">
    <property type="term" value="C:mitochondrial intermembrane space"/>
    <property type="evidence" value="ECO:0007669"/>
    <property type="project" value="TreeGrafter"/>
</dbReference>
<name>A0AAJ7E2A3_9HYME</name>
<dbReference type="SUPFAM" id="SSF81901">
    <property type="entry name" value="HCP-like"/>
    <property type="match status" value="1"/>
</dbReference>
<dbReference type="PANTHER" id="PTHR13891:SF1">
    <property type="entry name" value="CYTOCHROME C OXIDASE ASSEMBLY FACTOR 7"/>
    <property type="match status" value="1"/>
</dbReference>
<evidence type="ECO:0000313" key="3">
    <source>
        <dbReference type="Proteomes" id="UP000695007"/>
    </source>
</evidence>
<dbReference type="Gene3D" id="1.25.40.10">
    <property type="entry name" value="Tetratricopeptide repeat domain"/>
    <property type="match status" value="1"/>
</dbReference>
<keyword evidence="3" id="KW-1185">Reference proteome</keyword>
<evidence type="ECO:0000256" key="1">
    <source>
        <dbReference type="ARBA" id="ARBA00008486"/>
    </source>
</evidence>
<evidence type="ECO:0000256" key="2">
    <source>
        <dbReference type="ARBA" id="ARBA00022737"/>
    </source>
</evidence>
<proteinExistence type="inferred from homology"/>
<dbReference type="PANTHER" id="PTHR13891">
    <property type="entry name" value="CYTOCHROME C OXIDASE ASSEMBLY FACTOR 7"/>
    <property type="match status" value="1"/>
</dbReference>
<dbReference type="InterPro" id="IPR040239">
    <property type="entry name" value="HcpB-like"/>
</dbReference>
<keyword evidence="2" id="KW-0677">Repeat</keyword>
<accession>A0AAJ7E2A3</accession>
<dbReference type="InterPro" id="IPR006597">
    <property type="entry name" value="Sel1-like"/>
</dbReference>
<protein>
    <submittedName>
        <fullName evidence="4">Cytochrome c oxidase assembly factor 7 homolog</fullName>
    </submittedName>
</protein>
<dbReference type="GeneID" id="105368018"/>
<dbReference type="Pfam" id="PF08238">
    <property type="entry name" value="Sel1"/>
    <property type="match status" value="4"/>
</dbReference>
<dbReference type="RefSeq" id="XP_011505210.1">
    <property type="nucleotide sequence ID" value="XM_011506908.1"/>
</dbReference>
<gene>
    <name evidence="4" type="primary">LOC105368018</name>
</gene>
<sequence length="234" mass="26708">MNNYNFKNADEIKEFLNNIHIEYSYSCYSEHKPDGCHLLGDYFESVKRDFKKAASIYQNNCDNLDFPKSCNKFGLWSIVGKGCEKNLQQAMKYLKKSCTLNEIQGCVALGILTVSFPQIHNNNKDIVIEDGIKVLEKCCQEHNSEKACFQLSSTYISGIEDILERNMQKAYKYSLKACELGNYYACGNISQMHEKGEGVEKSPTLAETFRKKAADIEKEIKEVRSMEFGHGIKV</sequence>
<reference evidence="4" key="1">
    <citation type="submission" date="2025-08" db="UniProtKB">
        <authorList>
            <consortium name="RefSeq"/>
        </authorList>
    </citation>
    <scope>IDENTIFICATION</scope>
</reference>
<dbReference type="SMART" id="SM00671">
    <property type="entry name" value="SEL1"/>
    <property type="match status" value="4"/>
</dbReference>
<evidence type="ECO:0000313" key="4">
    <source>
        <dbReference type="RefSeq" id="XP_011505210.1"/>
    </source>
</evidence>
<dbReference type="AlphaFoldDB" id="A0AAJ7E2A3"/>
<dbReference type="KEGG" id="csol:105368018"/>